<proteinExistence type="inferred from homology"/>
<dbReference type="InterPro" id="IPR008283">
    <property type="entry name" value="Peptidase_M17_N"/>
</dbReference>
<feature type="binding site" evidence="9">
    <location>
        <position position="392"/>
    </location>
    <ligand>
        <name>Mn(2+)</name>
        <dbReference type="ChEBI" id="CHEBI:29035"/>
        <label>1</label>
    </ligand>
</feature>
<reference evidence="11 12" key="1">
    <citation type="submission" date="2018-08" db="EMBL/GenBank/DDBJ databases">
        <title>Recombination of ecologically and evolutionarily significant loci maintains genetic cohesion in the Pseudomonas syringae species complex.</title>
        <authorList>
            <person name="Dillon M."/>
            <person name="Thakur S."/>
            <person name="Almeida R.N.D."/>
            <person name="Weir B.S."/>
            <person name="Guttman D.S."/>
        </authorList>
    </citation>
    <scope>NUCLEOTIDE SEQUENCE [LARGE SCALE GENOMIC DNA]</scope>
    <source>
        <strain evidence="11 12">ICMP 3934</strain>
    </source>
</reference>
<dbReference type="NCBIfam" id="NF002074">
    <property type="entry name" value="PRK00913.1-4"/>
    <property type="match status" value="1"/>
</dbReference>
<comment type="function">
    <text evidence="9">Presumably involved in the processing and regular turnover of intracellular proteins. Catalyzes the removal of unsubstituted N-terminal amino acids from various peptides.</text>
</comment>
<dbReference type="FunFam" id="3.40.630.10:FF:000004">
    <property type="entry name" value="Probable cytosol aminopeptidase"/>
    <property type="match status" value="1"/>
</dbReference>
<dbReference type="InterPro" id="IPR011356">
    <property type="entry name" value="Leucine_aapep/pepB"/>
</dbReference>
<feature type="binding site" evidence="9">
    <location>
        <position position="390"/>
    </location>
    <ligand>
        <name>Mn(2+)</name>
        <dbReference type="ChEBI" id="CHEBI:29035"/>
        <label>1</label>
    </ligand>
</feature>
<organism evidence="11 12">
    <name type="scientific">Pseudomonas syringae pv. theae</name>
    <dbReference type="NCBI Taxonomy" id="103985"/>
    <lineage>
        <taxon>Bacteria</taxon>
        <taxon>Pseudomonadati</taxon>
        <taxon>Pseudomonadota</taxon>
        <taxon>Gammaproteobacteria</taxon>
        <taxon>Pseudomonadales</taxon>
        <taxon>Pseudomonadaceae</taxon>
        <taxon>Pseudomonas</taxon>
        <taxon>Pseudomonas syringae</taxon>
    </lineage>
</organism>
<dbReference type="EMBL" id="RBTL01000337">
    <property type="protein sequence ID" value="RMT58570.1"/>
    <property type="molecule type" value="Genomic_DNA"/>
</dbReference>
<dbReference type="GO" id="GO:0006508">
    <property type="term" value="P:proteolysis"/>
    <property type="evidence" value="ECO:0007669"/>
    <property type="project" value="UniProtKB-KW"/>
</dbReference>
<dbReference type="Pfam" id="PF02789">
    <property type="entry name" value="Peptidase_M17_N"/>
    <property type="match status" value="1"/>
</dbReference>
<evidence type="ECO:0000259" key="10">
    <source>
        <dbReference type="PROSITE" id="PS00631"/>
    </source>
</evidence>
<dbReference type="PANTHER" id="PTHR11963">
    <property type="entry name" value="LEUCINE AMINOPEPTIDASE-RELATED"/>
    <property type="match status" value="1"/>
</dbReference>
<feature type="domain" description="Cytosol aminopeptidase" evidence="10">
    <location>
        <begin position="388"/>
        <end position="395"/>
    </location>
</feature>
<feature type="active site" evidence="9">
    <location>
        <position position="394"/>
    </location>
</feature>
<dbReference type="PROSITE" id="PS00631">
    <property type="entry name" value="CYTOSOL_AP"/>
    <property type="match status" value="1"/>
</dbReference>
<evidence type="ECO:0000256" key="8">
    <source>
        <dbReference type="ARBA" id="ARBA00023211"/>
    </source>
</evidence>
<protein>
    <recommendedName>
        <fullName evidence="9">Probable cytosol aminopeptidase</fullName>
        <ecNumber evidence="9">3.4.11.1</ecNumber>
    </recommendedName>
    <alternativeName>
        <fullName evidence="9">Leucine aminopeptidase</fullName>
        <shortName evidence="9">LAP</shortName>
        <ecNumber evidence="9">3.4.11.10</ecNumber>
    </alternativeName>
    <alternativeName>
        <fullName evidence="9">Leucyl aminopeptidase</fullName>
    </alternativeName>
</protein>
<dbReference type="PANTHER" id="PTHR11963:SF23">
    <property type="entry name" value="CYTOSOL AMINOPEPTIDASE"/>
    <property type="match status" value="1"/>
</dbReference>
<evidence type="ECO:0000256" key="2">
    <source>
        <dbReference type="ARBA" id="ARBA00000967"/>
    </source>
</evidence>
<comment type="caution">
    <text evidence="11">The sequence shown here is derived from an EMBL/GenBank/DDBJ whole genome shotgun (WGS) entry which is preliminary data.</text>
</comment>
<dbReference type="GO" id="GO:0003677">
    <property type="term" value="F:DNA binding"/>
    <property type="evidence" value="ECO:0007669"/>
    <property type="project" value="UniProtKB-ARBA"/>
</dbReference>
<dbReference type="GO" id="GO:0006310">
    <property type="term" value="P:DNA recombination"/>
    <property type="evidence" value="ECO:0007669"/>
    <property type="project" value="UniProtKB-ARBA"/>
</dbReference>
<dbReference type="GO" id="GO:0006355">
    <property type="term" value="P:regulation of DNA-templated transcription"/>
    <property type="evidence" value="ECO:0007669"/>
    <property type="project" value="UniProtKB-ARBA"/>
</dbReference>
<sequence>MSAVVQQGQTARLTACIVPEYIQAMPRSSFILRLSSSIRGPHMELVVKSVSPETLKTATLVVTINESRVLIGAAQLVDIKSGGAISAVLERGDLAGKSGQTLLLTNLQNIKAERVLLVGIGKDGELSDRQLKKIAGSVLSSLKGLGGSDAVIALDDLSVKNRDTYGKARLFVEALADGEYVFDRFKTQKSEVRPLKKITLLTDKVSVADVERAATHAQAIATGMALTRDLGNLPPNICHPTYLGEEAKALGKAHKNLKVEIHDEKKLAELGMGSFLAVAQGSAQPPRLIVMNYQGAKKGDKPFVLVGKGITFDTGGISIKPAAGMDEMKFDMCGAASVFGTLRAVLELKLPINVVCILACAENMPSGTATRPGDIVTTMSGQTVEILNTDAEGRLVLCDALTYAERFKPQAVIDIATLTGACVVALGGHTSGLLGNNDALINQLLDAGKLADDRAWQLPLFDEYQEQLDSPFADIANIGGPKGGTITAACFLSRFTKAYEWAHLDIAGTAWLSGGKDKGATGRPVPLLTQYLLDRAGV</sequence>
<dbReference type="GO" id="GO:0005737">
    <property type="term" value="C:cytoplasm"/>
    <property type="evidence" value="ECO:0007669"/>
    <property type="project" value="UniProtKB-SubCell"/>
</dbReference>
<name>A0A3M5MEU1_PSESX</name>
<dbReference type="InterPro" id="IPR023042">
    <property type="entry name" value="Peptidase_M17_leu_NH2_pept"/>
</dbReference>
<keyword evidence="9" id="KW-0963">Cytoplasm</keyword>
<evidence type="ECO:0000313" key="11">
    <source>
        <dbReference type="EMBL" id="RMT58570.1"/>
    </source>
</evidence>
<dbReference type="Pfam" id="PF00883">
    <property type="entry name" value="Peptidase_M17"/>
    <property type="match status" value="1"/>
</dbReference>
<keyword evidence="7 9" id="KW-0378">Hydrolase</keyword>
<feature type="binding site" evidence="9">
    <location>
        <position position="392"/>
    </location>
    <ligand>
        <name>Mn(2+)</name>
        <dbReference type="ChEBI" id="CHEBI:29035"/>
        <label>2</label>
    </ligand>
</feature>
<accession>A0A3M5MEU1</accession>
<keyword evidence="6 9" id="KW-0479">Metal-binding</keyword>
<evidence type="ECO:0000256" key="4">
    <source>
        <dbReference type="ARBA" id="ARBA00022438"/>
    </source>
</evidence>
<dbReference type="HAMAP" id="MF_00181">
    <property type="entry name" value="Cytosol_peptidase_M17"/>
    <property type="match status" value="1"/>
</dbReference>
<dbReference type="NCBIfam" id="NF002073">
    <property type="entry name" value="PRK00913.1-2"/>
    <property type="match status" value="1"/>
</dbReference>
<feature type="binding site" evidence="9">
    <location>
        <position position="313"/>
    </location>
    <ligand>
        <name>Mn(2+)</name>
        <dbReference type="ChEBI" id="CHEBI:29035"/>
        <label>2</label>
    </ligand>
</feature>
<feature type="binding site" evidence="9">
    <location>
        <position position="331"/>
    </location>
    <ligand>
        <name>Mn(2+)</name>
        <dbReference type="ChEBI" id="CHEBI:29035"/>
        <label>2</label>
    </ligand>
</feature>
<dbReference type="PRINTS" id="PR00481">
    <property type="entry name" value="LAMNOPPTDASE"/>
</dbReference>
<keyword evidence="4 9" id="KW-0031">Aminopeptidase</keyword>
<feature type="binding site" evidence="9">
    <location>
        <position position="308"/>
    </location>
    <ligand>
        <name>Mn(2+)</name>
        <dbReference type="ChEBI" id="CHEBI:29035"/>
        <label>2</label>
    </ligand>
</feature>
<feature type="active site" evidence="9">
    <location>
        <position position="320"/>
    </location>
</feature>
<dbReference type="Proteomes" id="UP000282636">
    <property type="component" value="Unassembled WGS sequence"/>
</dbReference>
<evidence type="ECO:0000256" key="6">
    <source>
        <dbReference type="ARBA" id="ARBA00022723"/>
    </source>
</evidence>
<gene>
    <name evidence="9" type="primary">pepA</name>
    <name evidence="11" type="ORF">ALP44_04861</name>
</gene>
<comment type="subcellular location">
    <subcellularLocation>
        <location evidence="9">Cytoplasm</location>
    </subcellularLocation>
</comment>
<evidence type="ECO:0000256" key="1">
    <source>
        <dbReference type="ARBA" id="ARBA00000135"/>
    </source>
</evidence>
<dbReference type="InterPro" id="IPR000819">
    <property type="entry name" value="Peptidase_M17_C"/>
</dbReference>
<evidence type="ECO:0000313" key="12">
    <source>
        <dbReference type="Proteomes" id="UP000282636"/>
    </source>
</evidence>
<dbReference type="CDD" id="cd00433">
    <property type="entry name" value="Peptidase_M17"/>
    <property type="match status" value="1"/>
</dbReference>
<dbReference type="SUPFAM" id="SSF53187">
    <property type="entry name" value="Zn-dependent exopeptidases"/>
    <property type="match status" value="1"/>
</dbReference>
<evidence type="ECO:0000256" key="3">
    <source>
        <dbReference type="ARBA" id="ARBA00009528"/>
    </source>
</evidence>
<dbReference type="EC" id="3.4.11.10" evidence="9"/>
<evidence type="ECO:0000256" key="9">
    <source>
        <dbReference type="HAMAP-Rule" id="MF_00181"/>
    </source>
</evidence>
<keyword evidence="8 9" id="KW-0464">Manganese</keyword>
<dbReference type="AlphaFoldDB" id="A0A3M5MEU1"/>
<evidence type="ECO:0000256" key="5">
    <source>
        <dbReference type="ARBA" id="ARBA00022670"/>
    </source>
</evidence>
<comment type="catalytic activity">
    <reaction evidence="2 9">
        <text>Release of an N-terminal amino acid, preferentially leucine, but not glutamic or aspartic acids.</text>
        <dbReference type="EC" id="3.4.11.10"/>
    </reaction>
</comment>
<comment type="similarity">
    <text evidence="3 9">Belongs to the peptidase M17 family.</text>
</comment>
<dbReference type="Gene3D" id="3.40.630.10">
    <property type="entry name" value="Zn peptidases"/>
    <property type="match status" value="1"/>
</dbReference>
<comment type="cofactor">
    <cofactor evidence="9">
        <name>Mn(2+)</name>
        <dbReference type="ChEBI" id="CHEBI:29035"/>
    </cofactor>
    <text evidence="9">Binds 2 manganese ions per subunit.</text>
</comment>
<evidence type="ECO:0000256" key="7">
    <source>
        <dbReference type="ARBA" id="ARBA00022801"/>
    </source>
</evidence>
<dbReference type="EC" id="3.4.11.1" evidence="9"/>
<dbReference type="NCBIfam" id="NF002077">
    <property type="entry name" value="PRK00913.2-4"/>
    <property type="match status" value="1"/>
</dbReference>
<comment type="catalytic activity">
    <reaction evidence="1 9">
        <text>Release of an N-terminal amino acid, Xaa-|-Yaa-, in which Xaa is preferably Leu, but may be other amino acids including Pro although not Arg or Lys, and Yaa may be Pro. Amino acid amides and methyl esters are also readily hydrolyzed, but rates on arylamides are exceedingly low.</text>
        <dbReference type="EC" id="3.4.11.1"/>
    </reaction>
</comment>
<dbReference type="GO" id="GO:0030145">
    <property type="term" value="F:manganese ion binding"/>
    <property type="evidence" value="ECO:0007669"/>
    <property type="project" value="UniProtKB-UniRule"/>
</dbReference>
<dbReference type="InterPro" id="IPR043472">
    <property type="entry name" value="Macro_dom-like"/>
</dbReference>
<keyword evidence="5 9" id="KW-0645">Protease</keyword>
<dbReference type="SUPFAM" id="SSF52949">
    <property type="entry name" value="Macro domain-like"/>
    <property type="match status" value="1"/>
</dbReference>
<feature type="binding site" evidence="9">
    <location>
        <position position="313"/>
    </location>
    <ligand>
        <name>Mn(2+)</name>
        <dbReference type="ChEBI" id="CHEBI:29035"/>
        <label>1</label>
    </ligand>
</feature>
<dbReference type="Gene3D" id="3.40.220.10">
    <property type="entry name" value="Leucine Aminopeptidase, subunit E, domain 1"/>
    <property type="match status" value="1"/>
</dbReference>
<dbReference type="GO" id="GO:0070006">
    <property type="term" value="F:metalloaminopeptidase activity"/>
    <property type="evidence" value="ECO:0007669"/>
    <property type="project" value="InterPro"/>
</dbReference>
<dbReference type="NCBIfam" id="NF002083">
    <property type="entry name" value="PRK00913.3-5"/>
    <property type="match status" value="1"/>
</dbReference>
<dbReference type="FunFam" id="3.40.220.10:FF:000001">
    <property type="entry name" value="Probable cytosol aminopeptidase"/>
    <property type="match status" value="1"/>
</dbReference>